<name>A0ABN9SFZ1_9DINO</name>
<proteinExistence type="predicted"/>
<accession>A0ABN9SFZ1</accession>
<evidence type="ECO:0000313" key="2">
    <source>
        <dbReference type="Proteomes" id="UP001189429"/>
    </source>
</evidence>
<comment type="caution">
    <text evidence="1">The sequence shown here is derived from an EMBL/GenBank/DDBJ whole genome shotgun (WGS) entry which is preliminary data.</text>
</comment>
<keyword evidence="2" id="KW-1185">Reference proteome</keyword>
<gene>
    <name evidence="1" type="ORF">PCOR1329_LOCUS29464</name>
</gene>
<protein>
    <submittedName>
        <fullName evidence="1">Uncharacterized protein</fullName>
    </submittedName>
</protein>
<evidence type="ECO:0000313" key="1">
    <source>
        <dbReference type="EMBL" id="CAK0831006.1"/>
    </source>
</evidence>
<dbReference type="Proteomes" id="UP001189429">
    <property type="component" value="Unassembled WGS sequence"/>
</dbReference>
<organism evidence="1 2">
    <name type="scientific">Prorocentrum cordatum</name>
    <dbReference type="NCBI Taxonomy" id="2364126"/>
    <lineage>
        <taxon>Eukaryota</taxon>
        <taxon>Sar</taxon>
        <taxon>Alveolata</taxon>
        <taxon>Dinophyceae</taxon>
        <taxon>Prorocentrales</taxon>
        <taxon>Prorocentraceae</taxon>
        <taxon>Prorocentrum</taxon>
    </lineage>
</organism>
<reference evidence="1" key="1">
    <citation type="submission" date="2023-10" db="EMBL/GenBank/DDBJ databases">
        <authorList>
            <person name="Chen Y."/>
            <person name="Shah S."/>
            <person name="Dougan E. K."/>
            <person name="Thang M."/>
            <person name="Chan C."/>
        </authorList>
    </citation>
    <scope>NUCLEOTIDE SEQUENCE [LARGE SCALE GENOMIC DNA]</scope>
</reference>
<sequence length="160" mass="16687">MWLAGVSVHSTVVAAMSLKADSALAAPEAAERTAARTGSVALLPETGIYMQKGGEFVTWGSGMDPASGSDAQVWYMRKCSGTDATACLGYDSAWTSTTSALLSGDVVAWHNKQSGRVYDCAHGGCTYQPYPPPGGHWGTPYRIIKLSIGLRLGGCSGIPL</sequence>
<dbReference type="EMBL" id="CAUYUJ010011112">
    <property type="protein sequence ID" value="CAK0831006.1"/>
    <property type="molecule type" value="Genomic_DNA"/>
</dbReference>